<dbReference type="CDD" id="cd02440">
    <property type="entry name" value="AdoMet_MTases"/>
    <property type="match status" value="1"/>
</dbReference>
<dbReference type="HOGENOM" id="CLU_018398_0_0_1"/>
<keyword evidence="1" id="KW-0808">Transferase</keyword>
<accession>V5G4G7</accession>
<gene>
    <name evidence="1" type="ORF">PVAR5_8048</name>
</gene>
<keyword evidence="1" id="KW-0489">Methyltransferase</keyword>
<dbReference type="InParanoid" id="V5G4G7"/>
<sequence>MPRLPTSAILRAYQKDPLLPLLLQECRTYDSAQNELRWLREWAVQKFAQRKPRLGATTHGKTQGWRSHLRAVCRKRARGVPLQYILGDQPFGDLEIICRKGVLIPRYETESYVVRAADWILDNMRHNPQLVPGSKGEPGSLRILDLCTGTGCIPLLLHALLAPHFKTLDILGVDLSPTAVRLAMTNLKHNMASGALQSRAITDVRFRQGDVLGRRDTDIPSVEDVLGCGSIESLHNSDHAFEDGHKWDVLISNPPYVSPVAFRDGTTSRSVRTYEPKLALVPPTTSSCHVKQGTDILPQEDTFYPSLLRLSSKLRVRLTVLECGDPQQAQRLLQLAESFGRIIQMVLELSS</sequence>
<dbReference type="EMBL" id="BAUL01000292">
    <property type="protein sequence ID" value="GAD99333.1"/>
    <property type="molecule type" value="Genomic_DNA"/>
</dbReference>
<name>V5G4G7_BYSSN</name>
<reference evidence="2" key="1">
    <citation type="journal article" date="2014" name="Genome Announc.">
        <title>Draft genome sequence of the formaldehyde-resistant fungus Byssochlamys spectabilis No. 5 (anamorph Paecilomyces variotii No. 5) (NBRC109023).</title>
        <authorList>
            <person name="Oka T."/>
            <person name="Ekino K."/>
            <person name="Fukuda K."/>
            <person name="Nomura Y."/>
        </authorList>
    </citation>
    <scope>NUCLEOTIDE SEQUENCE [LARGE SCALE GENOMIC DNA]</scope>
    <source>
        <strain evidence="2">No. 5 / NBRC 109023</strain>
    </source>
</reference>
<dbReference type="GO" id="GO:0005739">
    <property type="term" value="C:mitochondrion"/>
    <property type="evidence" value="ECO:0007669"/>
    <property type="project" value="TreeGrafter"/>
</dbReference>
<dbReference type="FunCoup" id="V5G4G7">
    <property type="interactions" value="67"/>
</dbReference>
<dbReference type="Gene3D" id="1.10.8.10">
    <property type="entry name" value="DNA helicase RuvA subunit, C-terminal domain"/>
    <property type="match status" value="1"/>
</dbReference>
<dbReference type="InterPro" id="IPR029063">
    <property type="entry name" value="SAM-dependent_MTases_sf"/>
</dbReference>
<dbReference type="eggNOG" id="KOG2904">
    <property type="taxonomic scope" value="Eukaryota"/>
</dbReference>
<dbReference type="OrthoDB" id="269872at2759"/>
<dbReference type="GO" id="GO:0008168">
    <property type="term" value="F:methyltransferase activity"/>
    <property type="evidence" value="ECO:0007669"/>
    <property type="project" value="UniProtKB-KW"/>
</dbReference>
<dbReference type="SUPFAM" id="SSF53335">
    <property type="entry name" value="S-adenosyl-L-methionine-dependent methyltransferases"/>
    <property type="match status" value="1"/>
</dbReference>
<protein>
    <submittedName>
        <fullName evidence="1">S-adenosylmethionine-dependent methyltransferase</fullName>
    </submittedName>
</protein>
<dbReference type="GO" id="GO:0032259">
    <property type="term" value="P:methylation"/>
    <property type="evidence" value="ECO:0007669"/>
    <property type="project" value="UniProtKB-KW"/>
</dbReference>
<dbReference type="InterPro" id="IPR002052">
    <property type="entry name" value="DNA_methylase_N6_adenine_CS"/>
</dbReference>
<dbReference type="PANTHER" id="PTHR18895:SF74">
    <property type="entry name" value="MTRF1L RELEASE FACTOR GLUTAMINE METHYLTRANSFERASE"/>
    <property type="match status" value="1"/>
</dbReference>
<dbReference type="AlphaFoldDB" id="V5G4G7"/>
<evidence type="ECO:0000313" key="2">
    <source>
        <dbReference type="Proteomes" id="UP000018001"/>
    </source>
</evidence>
<keyword evidence="2" id="KW-1185">Reference proteome</keyword>
<dbReference type="PROSITE" id="PS00092">
    <property type="entry name" value="N6_MTASE"/>
    <property type="match status" value="1"/>
</dbReference>
<proteinExistence type="predicted"/>
<organism evidence="1 2">
    <name type="scientific">Byssochlamys spectabilis (strain No. 5 / NBRC 109023)</name>
    <name type="common">Paecilomyces variotii</name>
    <dbReference type="NCBI Taxonomy" id="1356009"/>
    <lineage>
        <taxon>Eukaryota</taxon>
        <taxon>Fungi</taxon>
        <taxon>Dikarya</taxon>
        <taxon>Ascomycota</taxon>
        <taxon>Pezizomycotina</taxon>
        <taxon>Eurotiomycetes</taxon>
        <taxon>Eurotiomycetidae</taxon>
        <taxon>Eurotiales</taxon>
        <taxon>Thermoascaceae</taxon>
        <taxon>Paecilomyces</taxon>
    </lineage>
</organism>
<dbReference type="GO" id="GO:0003676">
    <property type="term" value="F:nucleic acid binding"/>
    <property type="evidence" value="ECO:0007669"/>
    <property type="project" value="InterPro"/>
</dbReference>
<evidence type="ECO:0000313" key="1">
    <source>
        <dbReference type="EMBL" id="GAD99333.1"/>
    </source>
</evidence>
<comment type="caution">
    <text evidence="1">The sequence shown here is derived from an EMBL/GenBank/DDBJ whole genome shotgun (WGS) entry which is preliminary data.</text>
</comment>
<dbReference type="Gene3D" id="3.40.50.150">
    <property type="entry name" value="Vaccinia Virus protein VP39"/>
    <property type="match status" value="1"/>
</dbReference>
<dbReference type="InterPro" id="IPR050320">
    <property type="entry name" value="N5-glutamine_MTase"/>
</dbReference>
<dbReference type="Proteomes" id="UP000018001">
    <property type="component" value="Unassembled WGS sequence"/>
</dbReference>
<dbReference type="PANTHER" id="PTHR18895">
    <property type="entry name" value="HEMK METHYLTRANSFERASE"/>
    <property type="match status" value="1"/>
</dbReference>